<dbReference type="PROSITE" id="PS50113">
    <property type="entry name" value="PAC"/>
    <property type="match status" value="1"/>
</dbReference>
<dbReference type="Gene3D" id="3.30.565.10">
    <property type="entry name" value="Histidine kinase-like ATPase, C-terminal domain"/>
    <property type="match status" value="1"/>
</dbReference>
<evidence type="ECO:0000313" key="12">
    <source>
        <dbReference type="Proteomes" id="UP000278962"/>
    </source>
</evidence>
<dbReference type="InterPro" id="IPR003018">
    <property type="entry name" value="GAF"/>
</dbReference>
<keyword evidence="4" id="KW-0808">Transferase</keyword>
<dbReference type="EMBL" id="RBIL01000001">
    <property type="protein sequence ID" value="RKQ91315.1"/>
    <property type="molecule type" value="Genomic_DNA"/>
</dbReference>
<organism evidence="11 12">
    <name type="scientific">Solirubrobacter pauli</name>
    <dbReference type="NCBI Taxonomy" id="166793"/>
    <lineage>
        <taxon>Bacteria</taxon>
        <taxon>Bacillati</taxon>
        <taxon>Actinomycetota</taxon>
        <taxon>Thermoleophilia</taxon>
        <taxon>Solirubrobacterales</taxon>
        <taxon>Solirubrobacteraceae</taxon>
        <taxon>Solirubrobacter</taxon>
    </lineage>
</organism>
<dbReference type="SUPFAM" id="SSF55785">
    <property type="entry name" value="PYP-like sensor domain (PAS domain)"/>
    <property type="match status" value="1"/>
</dbReference>
<dbReference type="PANTHER" id="PTHR24421">
    <property type="entry name" value="NITRATE/NITRITE SENSOR PROTEIN NARX-RELATED"/>
    <property type="match status" value="1"/>
</dbReference>
<proteinExistence type="predicted"/>
<dbReference type="Gene3D" id="3.30.450.20">
    <property type="entry name" value="PAS domain"/>
    <property type="match status" value="1"/>
</dbReference>
<dbReference type="SMART" id="SM00091">
    <property type="entry name" value="PAS"/>
    <property type="match status" value="1"/>
</dbReference>
<sequence>MRPAELLRAVTAALASPDEETAFARLPGTLHRSLDGHKLRWDGATLAIPIAGVGELLVPTPPPDDDLLAAAESVGVQVAQFVERCKAQRGMREFEARRQAMLDVAFDSVFTMDDDGFVLSANRAAERTFGYKAEEILGQELAALIIPETLRDAHRDGLVRYLKTGRGPIVGRRVELTAMRRDGTEFPVELVVTRPEIPGERVFYGYLRDLTARNVAEAALHRLADEQAALRRVATAVAAFSDPAQLFDLLSEEVGKLLEAETAHMFRFDPDGRAGEIVGGWAQRPEHVLGHGTRMPLDGDTAVTRVWRTGQAARMDSYARAEGNLAQIMRDYGVQAVVAAPVFLGGSLWGAVIVSAMSAGPFPESAEQRIAYFAELAAQALANAQAREDLAASRARIVQAGDAERRRLERNLHDGAQQRLVSLALMLRMAARRHPDDDDLARAGEELSHALQELRELARGIHPAVLTERGLEPAVRAVADRAPVPVELTVELEERLPGPVEAAAYYVVSEALTNVAKYARATLVRVSITRTDEHALIEVADDGLGGADPGGGSGLRGLADRVEAFGGRLDIDSPPGLGTTLRADLPLTASLR</sequence>
<feature type="domain" description="PAC" evidence="10">
    <location>
        <begin position="172"/>
        <end position="222"/>
    </location>
</feature>
<dbReference type="Pfam" id="PF07730">
    <property type="entry name" value="HisKA_3"/>
    <property type="match status" value="1"/>
</dbReference>
<evidence type="ECO:0000256" key="5">
    <source>
        <dbReference type="ARBA" id="ARBA00022741"/>
    </source>
</evidence>
<dbReference type="InterPro" id="IPR029016">
    <property type="entry name" value="GAF-like_dom_sf"/>
</dbReference>
<dbReference type="InterPro" id="IPR035965">
    <property type="entry name" value="PAS-like_dom_sf"/>
</dbReference>
<evidence type="ECO:0000259" key="10">
    <source>
        <dbReference type="PROSITE" id="PS50113"/>
    </source>
</evidence>
<dbReference type="Pfam" id="PF02518">
    <property type="entry name" value="HATPase_c"/>
    <property type="match status" value="1"/>
</dbReference>
<name>A0A660LAS4_9ACTN</name>
<comment type="caution">
    <text evidence="11">The sequence shown here is derived from an EMBL/GenBank/DDBJ whole genome shotgun (WGS) entry which is preliminary data.</text>
</comment>
<dbReference type="CDD" id="cd16917">
    <property type="entry name" value="HATPase_UhpB-NarQ-NarX-like"/>
    <property type="match status" value="1"/>
</dbReference>
<dbReference type="EC" id="2.7.13.3" evidence="2"/>
<dbReference type="Pfam" id="PF01590">
    <property type="entry name" value="GAF"/>
    <property type="match status" value="1"/>
</dbReference>
<dbReference type="InterPro" id="IPR011712">
    <property type="entry name" value="Sig_transdc_His_kin_sub3_dim/P"/>
</dbReference>
<dbReference type="Proteomes" id="UP000278962">
    <property type="component" value="Unassembled WGS sequence"/>
</dbReference>
<keyword evidence="7" id="KW-0067">ATP-binding</keyword>
<keyword evidence="8" id="KW-0902">Two-component regulatory system</keyword>
<dbReference type="OrthoDB" id="9764154at2"/>
<keyword evidence="12" id="KW-1185">Reference proteome</keyword>
<evidence type="ECO:0000256" key="2">
    <source>
        <dbReference type="ARBA" id="ARBA00012438"/>
    </source>
</evidence>
<dbReference type="NCBIfam" id="TIGR00229">
    <property type="entry name" value="sensory_box"/>
    <property type="match status" value="1"/>
</dbReference>
<dbReference type="GO" id="GO:0000155">
    <property type="term" value="F:phosphorelay sensor kinase activity"/>
    <property type="evidence" value="ECO:0007669"/>
    <property type="project" value="InterPro"/>
</dbReference>
<dbReference type="GO" id="GO:0016020">
    <property type="term" value="C:membrane"/>
    <property type="evidence" value="ECO:0007669"/>
    <property type="project" value="InterPro"/>
</dbReference>
<dbReference type="Gene3D" id="3.30.450.40">
    <property type="match status" value="1"/>
</dbReference>
<evidence type="ECO:0000259" key="9">
    <source>
        <dbReference type="PROSITE" id="PS50112"/>
    </source>
</evidence>
<dbReference type="PANTHER" id="PTHR24421:SF10">
    <property type="entry name" value="NITRATE_NITRITE SENSOR PROTEIN NARQ"/>
    <property type="match status" value="1"/>
</dbReference>
<evidence type="ECO:0000256" key="7">
    <source>
        <dbReference type="ARBA" id="ARBA00022840"/>
    </source>
</evidence>
<gene>
    <name evidence="11" type="ORF">C8N24_1137</name>
</gene>
<comment type="catalytic activity">
    <reaction evidence="1">
        <text>ATP + protein L-histidine = ADP + protein N-phospho-L-histidine.</text>
        <dbReference type="EC" id="2.7.13.3"/>
    </reaction>
</comment>
<dbReference type="SUPFAM" id="SSF55874">
    <property type="entry name" value="ATPase domain of HSP90 chaperone/DNA topoisomerase II/histidine kinase"/>
    <property type="match status" value="1"/>
</dbReference>
<feature type="domain" description="PAS" evidence="9">
    <location>
        <begin position="94"/>
        <end position="165"/>
    </location>
</feature>
<dbReference type="InterPro" id="IPR036890">
    <property type="entry name" value="HATPase_C_sf"/>
</dbReference>
<dbReference type="CDD" id="cd00130">
    <property type="entry name" value="PAS"/>
    <property type="match status" value="1"/>
</dbReference>
<evidence type="ECO:0000256" key="3">
    <source>
        <dbReference type="ARBA" id="ARBA00022553"/>
    </source>
</evidence>
<dbReference type="Gene3D" id="1.20.5.1930">
    <property type="match status" value="1"/>
</dbReference>
<reference evidence="11 12" key="1">
    <citation type="submission" date="2018-10" db="EMBL/GenBank/DDBJ databases">
        <title>Genomic Encyclopedia of Archaeal and Bacterial Type Strains, Phase II (KMG-II): from individual species to whole genera.</title>
        <authorList>
            <person name="Goeker M."/>
        </authorList>
    </citation>
    <scope>NUCLEOTIDE SEQUENCE [LARGE SCALE GENOMIC DNA]</scope>
    <source>
        <strain evidence="11 12">DSM 14954</strain>
    </source>
</reference>
<evidence type="ECO:0000256" key="6">
    <source>
        <dbReference type="ARBA" id="ARBA00022777"/>
    </source>
</evidence>
<dbReference type="InterPro" id="IPR003594">
    <property type="entry name" value="HATPase_dom"/>
</dbReference>
<dbReference type="PROSITE" id="PS50112">
    <property type="entry name" value="PAS"/>
    <property type="match status" value="1"/>
</dbReference>
<keyword evidence="5" id="KW-0547">Nucleotide-binding</keyword>
<dbReference type="Pfam" id="PF13426">
    <property type="entry name" value="PAS_9"/>
    <property type="match status" value="1"/>
</dbReference>
<dbReference type="SMART" id="SM00065">
    <property type="entry name" value="GAF"/>
    <property type="match status" value="1"/>
</dbReference>
<evidence type="ECO:0000256" key="8">
    <source>
        <dbReference type="ARBA" id="ARBA00023012"/>
    </source>
</evidence>
<dbReference type="RefSeq" id="WP_121248823.1">
    <property type="nucleotide sequence ID" value="NZ_RBIL01000001.1"/>
</dbReference>
<keyword evidence="3" id="KW-0597">Phosphoprotein</keyword>
<dbReference type="AlphaFoldDB" id="A0A660LAS4"/>
<evidence type="ECO:0000256" key="4">
    <source>
        <dbReference type="ARBA" id="ARBA00022679"/>
    </source>
</evidence>
<dbReference type="GO" id="GO:0046983">
    <property type="term" value="F:protein dimerization activity"/>
    <property type="evidence" value="ECO:0007669"/>
    <property type="project" value="InterPro"/>
</dbReference>
<dbReference type="InterPro" id="IPR000014">
    <property type="entry name" value="PAS"/>
</dbReference>
<dbReference type="InterPro" id="IPR050482">
    <property type="entry name" value="Sensor_HK_TwoCompSys"/>
</dbReference>
<dbReference type="SUPFAM" id="SSF55781">
    <property type="entry name" value="GAF domain-like"/>
    <property type="match status" value="1"/>
</dbReference>
<evidence type="ECO:0000256" key="1">
    <source>
        <dbReference type="ARBA" id="ARBA00000085"/>
    </source>
</evidence>
<accession>A0A660LAS4</accession>
<dbReference type="GO" id="GO:0005524">
    <property type="term" value="F:ATP binding"/>
    <property type="evidence" value="ECO:0007669"/>
    <property type="project" value="UniProtKB-KW"/>
</dbReference>
<dbReference type="SMART" id="SM00387">
    <property type="entry name" value="HATPase_c"/>
    <property type="match status" value="1"/>
</dbReference>
<evidence type="ECO:0000313" key="11">
    <source>
        <dbReference type="EMBL" id="RKQ91315.1"/>
    </source>
</evidence>
<protein>
    <recommendedName>
        <fullName evidence="2">histidine kinase</fullName>
        <ecNumber evidence="2">2.7.13.3</ecNumber>
    </recommendedName>
</protein>
<dbReference type="InterPro" id="IPR000700">
    <property type="entry name" value="PAS-assoc_C"/>
</dbReference>
<keyword evidence="6" id="KW-0418">Kinase</keyword>